<gene>
    <name evidence="3" type="ORF">RFI_13688</name>
</gene>
<feature type="transmembrane region" description="Helical" evidence="2">
    <location>
        <begin position="575"/>
        <end position="599"/>
    </location>
</feature>
<dbReference type="EMBL" id="ASPP01009896">
    <property type="protein sequence ID" value="ETO23490.1"/>
    <property type="molecule type" value="Genomic_DNA"/>
</dbReference>
<accession>X6NB30</accession>
<proteinExistence type="predicted"/>
<protein>
    <submittedName>
        <fullName evidence="3">Uncharacterized protein</fullName>
    </submittedName>
</protein>
<evidence type="ECO:0000313" key="4">
    <source>
        <dbReference type="Proteomes" id="UP000023152"/>
    </source>
</evidence>
<comment type="caution">
    <text evidence="3">The sequence shown here is derived from an EMBL/GenBank/DDBJ whole genome shotgun (WGS) entry which is preliminary data.</text>
</comment>
<feature type="transmembrane region" description="Helical" evidence="2">
    <location>
        <begin position="323"/>
        <end position="343"/>
    </location>
</feature>
<keyword evidence="2" id="KW-1133">Transmembrane helix</keyword>
<keyword evidence="4" id="KW-1185">Reference proteome</keyword>
<feature type="transmembrane region" description="Helical" evidence="2">
    <location>
        <begin position="280"/>
        <end position="303"/>
    </location>
</feature>
<feature type="transmembrane region" description="Helical" evidence="2">
    <location>
        <begin position="369"/>
        <end position="394"/>
    </location>
</feature>
<dbReference type="AlphaFoldDB" id="X6NB30"/>
<feature type="transmembrane region" description="Helical" evidence="2">
    <location>
        <begin position="414"/>
        <end position="441"/>
    </location>
</feature>
<feature type="region of interest" description="Disordered" evidence="1">
    <location>
        <begin position="1"/>
        <end position="30"/>
    </location>
</feature>
<feature type="transmembrane region" description="Helical" evidence="2">
    <location>
        <begin position="619"/>
        <end position="643"/>
    </location>
</feature>
<name>X6NB30_RETFI</name>
<keyword evidence="2" id="KW-0812">Transmembrane</keyword>
<sequence length="651" mass="75378">MKEHLDESDEDDHNDYNGNGDENSNSDRKDYEYINRHENEVKQQSKENVWPRAIATIEKDSLRILWQHHRDSSYYDIDVHLIPRGREPRGSEYSASILSRVCGTQRRCLKNACWGSCIPTTRQGPCQMKFCSCFPSPRDHYQEMFSIAHGAQIQRLRIHMCVRFTKIIKKKVYDERINLQTLHERVCTDRHDWGEHQWDHWKLHICIVAKNTSPFATLVMKYYWDPGCKEWKVPESTLDDQRHILLITKQTNHRTQKSNHHKSINKIFDIRFLSDRIANYVYPVLISVSVATALSIGALSGIGTWQVGSSVLRNFNETCPQGLWAYNAIQFSSFVFSLSCLIIRSCTKSQQTLDTSIQRKASLHLQHKVFSLFSFLGGFSAIIFVSSFPLALVYGLTLPSSCSNYLHQKWEFEVIYINLFMSIFGLLLLLIPFAATVYEVLSNTFDMMGGRIAHETLNNDNKYFGLTAVRFFNKPKPKRTAHCTQLVCKFDESEKRTYLKIIMIFAAVWIVALILSGGASFGPLCDHNIVNIDFGHCSNIAFILNLVHMVLWTFWMLFFYWFIVNNGTRNDCFTLCIALIIGLLLVQLSQLVFAILMWRNENDCLHTLRKKDPTLLVTTHLQAALFLLFGLNCVLPFLLVYLFRILIWIKS</sequence>
<feature type="compositionally biased region" description="Acidic residues" evidence="1">
    <location>
        <begin position="1"/>
        <end position="13"/>
    </location>
</feature>
<feature type="transmembrane region" description="Helical" evidence="2">
    <location>
        <begin position="540"/>
        <end position="563"/>
    </location>
</feature>
<feature type="transmembrane region" description="Helical" evidence="2">
    <location>
        <begin position="498"/>
        <end position="520"/>
    </location>
</feature>
<evidence type="ECO:0000256" key="1">
    <source>
        <dbReference type="SAM" id="MobiDB-lite"/>
    </source>
</evidence>
<reference evidence="3 4" key="1">
    <citation type="journal article" date="2013" name="Curr. Biol.">
        <title>The Genome of the Foraminiferan Reticulomyxa filosa.</title>
        <authorList>
            <person name="Glockner G."/>
            <person name="Hulsmann N."/>
            <person name="Schleicher M."/>
            <person name="Noegel A.A."/>
            <person name="Eichinger L."/>
            <person name="Gallinger C."/>
            <person name="Pawlowski J."/>
            <person name="Sierra R."/>
            <person name="Euteneuer U."/>
            <person name="Pillet L."/>
            <person name="Moustafa A."/>
            <person name="Platzer M."/>
            <person name="Groth M."/>
            <person name="Szafranski K."/>
            <person name="Schliwa M."/>
        </authorList>
    </citation>
    <scope>NUCLEOTIDE SEQUENCE [LARGE SCALE GENOMIC DNA]</scope>
</reference>
<organism evidence="3 4">
    <name type="scientific">Reticulomyxa filosa</name>
    <dbReference type="NCBI Taxonomy" id="46433"/>
    <lineage>
        <taxon>Eukaryota</taxon>
        <taxon>Sar</taxon>
        <taxon>Rhizaria</taxon>
        <taxon>Retaria</taxon>
        <taxon>Foraminifera</taxon>
        <taxon>Monothalamids</taxon>
        <taxon>Reticulomyxidae</taxon>
        <taxon>Reticulomyxa</taxon>
    </lineage>
</organism>
<evidence type="ECO:0000313" key="3">
    <source>
        <dbReference type="EMBL" id="ETO23490.1"/>
    </source>
</evidence>
<evidence type="ECO:0000256" key="2">
    <source>
        <dbReference type="SAM" id="Phobius"/>
    </source>
</evidence>
<keyword evidence="2" id="KW-0472">Membrane</keyword>
<dbReference type="Proteomes" id="UP000023152">
    <property type="component" value="Unassembled WGS sequence"/>
</dbReference>